<sequence length="462" mass="52503">TPYWASVLYSLYVEIFNPTAMLEMPSFKFIYFMYGVHALPYINSASNFILYGLLNRQLHQSPDRKFTRCGTQSAPALRLTECSEMINQLDEVSCSSGSLTVMLNKSDPDIARWMNDPKSQPVVYVYGHKTLVPCGTSLKNDKGQQNYNLTIPYGKHCDVHLADLEPNYRTAETTIALEDNVDTSISKVIRINHVFCLYTRSVQTIRYSDVSTAHEVLASTGGKPKPKVEMMFRSTDGRPLRTAKFGDTVEFYVALTPDKAYHGISPKECMFSDREDMLSPDARHLTFVQSSCPVHEMSEIIDPLANVNEEVYFSKFKTFRFGNQSTVFAQCTVQVCLVGSECVQNCFKRISNSNLTAERLRFRHKRAVNPPFRKEDVYDQVSVRESLTILDDMETEEVSSRSTEQCLVSTSRIPIPLMLSIAMLLVFCIVSASVAVYLGYRLVRKRKSDRGQQDELRRSIDL</sequence>
<keyword evidence="2" id="KW-1015">Disulfide bond</keyword>
<dbReference type="Gene3D" id="2.60.40.4100">
    <property type="entry name" value="Zona pellucida, ZP-C domain"/>
    <property type="match status" value="1"/>
</dbReference>
<dbReference type="SMART" id="SM00241">
    <property type="entry name" value="ZP"/>
    <property type="match status" value="1"/>
</dbReference>
<dbReference type="InterPro" id="IPR051962">
    <property type="entry name" value="Cuticlin"/>
</dbReference>
<organism evidence="5 6">
    <name type="scientific">Teladorsagia circumcincta</name>
    <name type="common">Brown stomach worm</name>
    <name type="synonym">Ostertagia circumcincta</name>
    <dbReference type="NCBI Taxonomy" id="45464"/>
    <lineage>
        <taxon>Eukaryota</taxon>
        <taxon>Metazoa</taxon>
        <taxon>Ecdysozoa</taxon>
        <taxon>Nematoda</taxon>
        <taxon>Chromadorea</taxon>
        <taxon>Rhabditida</taxon>
        <taxon>Rhabditina</taxon>
        <taxon>Rhabditomorpha</taxon>
        <taxon>Strongyloidea</taxon>
        <taxon>Trichostrongylidae</taxon>
        <taxon>Teladorsagia</taxon>
    </lineage>
</organism>
<dbReference type="InterPro" id="IPR042235">
    <property type="entry name" value="ZP-C_dom"/>
</dbReference>
<proteinExistence type="predicted"/>
<dbReference type="AlphaFoldDB" id="A0A2G9UQM0"/>
<name>A0A2G9UQM0_TELCI</name>
<dbReference type="OrthoDB" id="10040649at2759"/>
<gene>
    <name evidence="5" type="ORF">TELCIR_05498</name>
</gene>
<keyword evidence="3" id="KW-0812">Transmembrane</keyword>
<keyword evidence="1" id="KW-0732">Signal</keyword>
<keyword evidence="3" id="KW-1133">Transmembrane helix</keyword>
<keyword evidence="6" id="KW-1185">Reference proteome</keyword>
<protein>
    <submittedName>
        <fullName evidence="5">Zona pellucida-like domain protein</fullName>
    </submittedName>
</protein>
<feature type="transmembrane region" description="Helical" evidence="3">
    <location>
        <begin position="415"/>
        <end position="440"/>
    </location>
</feature>
<evidence type="ECO:0000259" key="4">
    <source>
        <dbReference type="PROSITE" id="PS51034"/>
    </source>
</evidence>
<feature type="domain" description="ZP" evidence="4">
    <location>
        <begin position="93"/>
        <end position="353"/>
    </location>
</feature>
<evidence type="ECO:0000256" key="3">
    <source>
        <dbReference type="SAM" id="Phobius"/>
    </source>
</evidence>
<feature type="non-terminal residue" evidence="5">
    <location>
        <position position="1"/>
    </location>
</feature>
<keyword evidence="3" id="KW-0472">Membrane</keyword>
<dbReference type="PANTHER" id="PTHR22907">
    <property type="entry name" value="GH04558P"/>
    <property type="match status" value="1"/>
</dbReference>
<dbReference type="InterPro" id="IPR055355">
    <property type="entry name" value="ZP-C"/>
</dbReference>
<evidence type="ECO:0000256" key="1">
    <source>
        <dbReference type="ARBA" id="ARBA00022729"/>
    </source>
</evidence>
<accession>A0A2G9UQM0</accession>
<evidence type="ECO:0000256" key="2">
    <source>
        <dbReference type="ARBA" id="ARBA00023157"/>
    </source>
</evidence>
<dbReference type="EMBL" id="KZ345645">
    <property type="protein sequence ID" value="PIO72564.1"/>
    <property type="molecule type" value="Genomic_DNA"/>
</dbReference>
<reference evidence="5 6" key="1">
    <citation type="submission" date="2015-09" db="EMBL/GenBank/DDBJ databases">
        <title>Draft genome of the parasitic nematode Teladorsagia circumcincta isolate WARC Sus (inbred).</title>
        <authorList>
            <person name="Mitreva M."/>
        </authorList>
    </citation>
    <scope>NUCLEOTIDE SEQUENCE [LARGE SCALE GENOMIC DNA]</scope>
    <source>
        <strain evidence="5 6">S</strain>
    </source>
</reference>
<dbReference type="PROSITE" id="PS51034">
    <property type="entry name" value="ZP_2"/>
    <property type="match status" value="1"/>
</dbReference>
<dbReference type="Proteomes" id="UP000230423">
    <property type="component" value="Unassembled WGS sequence"/>
</dbReference>
<evidence type="ECO:0000313" key="6">
    <source>
        <dbReference type="Proteomes" id="UP000230423"/>
    </source>
</evidence>
<dbReference type="Pfam" id="PF00100">
    <property type="entry name" value="Zona_pellucida"/>
    <property type="match status" value="1"/>
</dbReference>
<dbReference type="InterPro" id="IPR001507">
    <property type="entry name" value="ZP_dom"/>
</dbReference>
<dbReference type="PANTHER" id="PTHR22907:SF54">
    <property type="entry name" value="GH04558P"/>
    <property type="match status" value="1"/>
</dbReference>
<evidence type="ECO:0000313" key="5">
    <source>
        <dbReference type="EMBL" id="PIO72564.1"/>
    </source>
</evidence>